<dbReference type="PANTHER" id="PTHR33387">
    <property type="entry name" value="RMLC-LIKE JELLY ROLL FOLD PROTEIN"/>
    <property type="match status" value="1"/>
</dbReference>
<dbReference type="GeneID" id="34520974"/>
<dbReference type="AlphaFoldDB" id="W6MMZ7"/>
<dbReference type="HOGENOM" id="CLU_097615_0_0_1"/>
<evidence type="ECO:0000313" key="3">
    <source>
        <dbReference type="Proteomes" id="UP000019384"/>
    </source>
</evidence>
<dbReference type="InterPro" id="IPR039935">
    <property type="entry name" value="YML079W-like"/>
</dbReference>
<dbReference type="OrthoDB" id="6614653at2759"/>
<proteinExistence type="predicted"/>
<keyword evidence="3" id="KW-1185">Reference proteome</keyword>
<organism evidence="2 3">
    <name type="scientific">Kuraishia capsulata CBS 1993</name>
    <dbReference type="NCBI Taxonomy" id="1382522"/>
    <lineage>
        <taxon>Eukaryota</taxon>
        <taxon>Fungi</taxon>
        <taxon>Dikarya</taxon>
        <taxon>Ascomycota</taxon>
        <taxon>Saccharomycotina</taxon>
        <taxon>Pichiomycetes</taxon>
        <taxon>Pichiales</taxon>
        <taxon>Pichiaceae</taxon>
        <taxon>Kuraishia</taxon>
    </lineage>
</organism>
<feature type="domain" description="DUF985" evidence="1">
    <location>
        <begin position="65"/>
        <end position="223"/>
    </location>
</feature>
<reference evidence="2" key="1">
    <citation type="submission" date="2013-12" db="EMBL/GenBank/DDBJ databases">
        <authorList>
            <person name="Genoscope - CEA"/>
        </authorList>
    </citation>
    <scope>NUCLEOTIDE SEQUENCE</scope>
    <source>
        <strain evidence="2">CBS 1993</strain>
    </source>
</reference>
<dbReference type="InterPro" id="IPR011051">
    <property type="entry name" value="RmlC_Cupin_sf"/>
</dbReference>
<accession>W6MMZ7</accession>
<protein>
    <recommendedName>
        <fullName evidence="1">DUF985 domain-containing protein</fullName>
    </recommendedName>
</protein>
<dbReference type="Pfam" id="PF06172">
    <property type="entry name" value="Cupin_5"/>
    <property type="match status" value="1"/>
</dbReference>
<reference evidence="2" key="2">
    <citation type="submission" date="2014-02" db="EMBL/GenBank/DDBJ databases">
        <title>Complete DNA sequence of /Kuraishia capsulata/ illustrates novel genomic features among budding yeasts (/Saccharomycotina/).</title>
        <authorList>
            <person name="Morales L."/>
            <person name="Noel B."/>
            <person name="Porcel B."/>
            <person name="Marcet-Houben M."/>
            <person name="Hullo M-F."/>
            <person name="Sacerdot C."/>
            <person name="Tekaia F."/>
            <person name="Leh-Louis V."/>
            <person name="Despons L."/>
            <person name="Khanna V."/>
            <person name="Aury J-M."/>
            <person name="Barbe V."/>
            <person name="Couloux A."/>
            <person name="Labadie K."/>
            <person name="Pelletier E."/>
            <person name="Souciet J-L."/>
            <person name="Boekhout T."/>
            <person name="Gabaldon T."/>
            <person name="Wincker P."/>
            <person name="Dujon B."/>
        </authorList>
    </citation>
    <scope>NUCLEOTIDE SEQUENCE</scope>
    <source>
        <strain evidence="2">CBS 1993</strain>
    </source>
</reference>
<evidence type="ECO:0000259" key="1">
    <source>
        <dbReference type="Pfam" id="PF06172"/>
    </source>
</evidence>
<dbReference type="InterPro" id="IPR014710">
    <property type="entry name" value="RmlC-like_jellyroll"/>
</dbReference>
<evidence type="ECO:0000313" key="2">
    <source>
        <dbReference type="EMBL" id="CDK27593.1"/>
    </source>
</evidence>
<dbReference type="EMBL" id="HG793128">
    <property type="protein sequence ID" value="CDK27593.1"/>
    <property type="molecule type" value="Genomic_DNA"/>
</dbReference>
<dbReference type="PANTHER" id="PTHR33387:SF3">
    <property type="entry name" value="DUF985 DOMAIN-CONTAINING PROTEIN"/>
    <property type="match status" value="1"/>
</dbReference>
<dbReference type="Proteomes" id="UP000019384">
    <property type="component" value="Unassembled WGS sequence"/>
</dbReference>
<dbReference type="CDD" id="cd06121">
    <property type="entry name" value="cupin_YML079wp"/>
    <property type="match status" value="1"/>
</dbReference>
<gene>
    <name evidence="2" type="ORF">KUCA_T00003571001</name>
</gene>
<dbReference type="RefSeq" id="XP_022459586.1">
    <property type="nucleotide sequence ID" value="XM_022601999.1"/>
</dbReference>
<dbReference type="InterPro" id="IPR009327">
    <property type="entry name" value="Cupin_DUF985"/>
</dbReference>
<name>W6MMZ7_9ASCO</name>
<sequence length="246" mass="28204">MSRFFQSSIPHPTSNLFQYFIRQYQTMSEQSQYLQSPTIDQAKLVQVNKPVFLQRKVTTSQKVLQIAKDLQLLGHQEGGFFKETDRSPLYMENPYSEKNTNSYRQATTTSKDKTISRNYSTLIYYLITSESAIGRLHRNHSRIIHILQKGRGQYVLVYPDGTIKSFIVGFDFANGEVAQWVVPGGVYKASFLLPLEEEPSGDDCLLISEVVVPGFEWDDHRFMESKDELSELVGEEKAEELGWLLG</sequence>
<dbReference type="Gene3D" id="2.60.120.10">
    <property type="entry name" value="Jelly Rolls"/>
    <property type="match status" value="1"/>
</dbReference>
<dbReference type="SUPFAM" id="SSF51182">
    <property type="entry name" value="RmlC-like cupins"/>
    <property type="match status" value="1"/>
</dbReference>
<dbReference type="GO" id="GO:0072527">
    <property type="term" value="P:pyrimidine-containing compound metabolic process"/>
    <property type="evidence" value="ECO:0007669"/>
    <property type="project" value="EnsemblFungi"/>
</dbReference>